<proteinExistence type="predicted"/>
<dbReference type="GO" id="GO:0016779">
    <property type="term" value="F:nucleotidyltransferase activity"/>
    <property type="evidence" value="ECO:0007669"/>
    <property type="project" value="InterPro"/>
</dbReference>
<feature type="domain" description="Polymerase nucleotidyl transferase" evidence="1">
    <location>
        <begin position="11"/>
        <end position="55"/>
    </location>
</feature>
<dbReference type="Pfam" id="PF01909">
    <property type="entry name" value="NTP_transf_2"/>
    <property type="match status" value="1"/>
</dbReference>
<accession>A0A9Q4G058</accession>
<sequence>MSGKTGVLRQTVLRFLEEWPYSINYATAGGSLGRGDADAFSDIDITIYCEDNLLEETHVNKVYEDEIIQLTCLHTRDLPSEHDIYQSPWHARFLTEILILKDTEERFSHIKQVALDHLTSANGLLTMTQEVTAIVNQRVVAARQALKRGMGYSAAMSALGAWAEAAFLYLYVTWQSCATQHVLPCIRTELNAHYTSLIENPPFQRSYDSVSIVKKYRAFLRKYKGDAHSLAPLHDELCERKAQRLQEQQDPVNVTWHMYGEVIWLYFETSKGTSLDSFVGELPLELKHDLATIGLTPFREKQVETLEQLTEQLIKKVHIIVNRTS</sequence>
<dbReference type="CDD" id="cd05403">
    <property type="entry name" value="NT_KNTase_like"/>
    <property type="match status" value="1"/>
</dbReference>
<dbReference type="InterPro" id="IPR002934">
    <property type="entry name" value="Polymerase_NTP_transf_dom"/>
</dbReference>
<name>A0A9Q4G058_SALAG</name>
<dbReference type="InterPro" id="IPR043519">
    <property type="entry name" value="NT_sf"/>
</dbReference>
<dbReference type="SUPFAM" id="SSF81301">
    <property type="entry name" value="Nucleotidyltransferase"/>
    <property type="match status" value="1"/>
</dbReference>
<evidence type="ECO:0000259" key="1">
    <source>
        <dbReference type="Pfam" id="PF01909"/>
    </source>
</evidence>
<organism evidence="2 3">
    <name type="scientific">Salipaludibacillus agaradhaerens</name>
    <name type="common">Bacillus agaradhaerens</name>
    <dbReference type="NCBI Taxonomy" id="76935"/>
    <lineage>
        <taxon>Bacteria</taxon>
        <taxon>Bacillati</taxon>
        <taxon>Bacillota</taxon>
        <taxon>Bacilli</taxon>
        <taxon>Bacillales</taxon>
        <taxon>Bacillaceae</taxon>
    </lineage>
</organism>
<reference evidence="2" key="1">
    <citation type="submission" date="2020-06" db="EMBL/GenBank/DDBJ databases">
        <title>Insight into the genomes of haloalkaliphilic bacilli from Kenyan soda lakes.</title>
        <authorList>
            <person name="Mwirichia R."/>
            <person name="Villamizar G.C."/>
            <person name="Poehlein A."/>
            <person name="Mugweru J."/>
            <person name="Kipnyargis A."/>
            <person name="Kiplimo D."/>
            <person name="Orwa P."/>
            <person name="Daniel R."/>
        </authorList>
    </citation>
    <scope>NUCLEOTIDE SEQUENCE</scope>
    <source>
        <strain evidence="2">B1096_S55</strain>
    </source>
</reference>
<dbReference type="Proteomes" id="UP001057753">
    <property type="component" value="Unassembled WGS sequence"/>
</dbReference>
<dbReference type="RefSeq" id="WP_257821939.1">
    <property type="nucleotide sequence ID" value="NZ_JABXYM010000001.1"/>
</dbReference>
<dbReference type="EMBL" id="JABXYM010000001">
    <property type="protein sequence ID" value="MCR6097533.1"/>
    <property type="molecule type" value="Genomic_DNA"/>
</dbReference>
<dbReference type="AlphaFoldDB" id="A0A9Q4G058"/>
<dbReference type="Gene3D" id="3.30.460.10">
    <property type="entry name" value="Beta Polymerase, domain 2"/>
    <property type="match status" value="1"/>
</dbReference>
<gene>
    <name evidence="2" type="ORF">HXA33_13360</name>
</gene>
<evidence type="ECO:0000313" key="3">
    <source>
        <dbReference type="Proteomes" id="UP001057753"/>
    </source>
</evidence>
<protein>
    <submittedName>
        <fullName evidence="2">Nucleotidyltransferase domain-containing protein</fullName>
    </submittedName>
</protein>
<keyword evidence="3" id="KW-1185">Reference proteome</keyword>
<evidence type="ECO:0000313" key="2">
    <source>
        <dbReference type="EMBL" id="MCR6097533.1"/>
    </source>
</evidence>
<comment type="caution">
    <text evidence="2">The sequence shown here is derived from an EMBL/GenBank/DDBJ whole genome shotgun (WGS) entry which is preliminary data.</text>
</comment>